<evidence type="ECO:0000256" key="3">
    <source>
        <dbReference type="ARBA" id="ARBA00023277"/>
    </source>
</evidence>
<evidence type="ECO:0000259" key="8">
    <source>
        <dbReference type="Pfam" id="PF18962"/>
    </source>
</evidence>
<evidence type="ECO:0000313" key="11">
    <source>
        <dbReference type="Proteomes" id="UP000516305"/>
    </source>
</evidence>
<dbReference type="SUPFAM" id="SSF110296">
    <property type="entry name" value="Oligoxyloglucan reducing end-specific cellobiohydrolase"/>
    <property type="match status" value="2"/>
</dbReference>
<organism evidence="10 11">
    <name type="scientific">Croceimicrobium hydrocarbonivorans</name>
    <dbReference type="NCBI Taxonomy" id="2761580"/>
    <lineage>
        <taxon>Bacteria</taxon>
        <taxon>Pseudomonadati</taxon>
        <taxon>Bacteroidota</taxon>
        <taxon>Flavobacteriia</taxon>
        <taxon>Flavobacteriales</taxon>
        <taxon>Owenweeksiaceae</taxon>
        <taxon>Croceimicrobium</taxon>
    </lineage>
</organism>
<dbReference type="RefSeq" id="WP_210759454.1">
    <property type="nucleotide sequence ID" value="NZ_CP060139.1"/>
</dbReference>
<protein>
    <submittedName>
        <fullName evidence="10">T9SS type A sorting domain-containing protein</fullName>
    </submittedName>
</protein>
<dbReference type="InterPro" id="IPR015943">
    <property type="entry name" value="WD40/YVTN_repeat-like_dom_sf"/>
</dbReference>
<dbReference type="KEGG" id="chyd:H4K34_03540"/>
<proteinExistence type="inferred from homology"/>
<accession>A0A7H0VGS9</accession>
<sequence>MPISIRLFFVSALGLFLSPLSAQEYKAMMNDPQYSIAEVKAAANAWFAEHGTEEGSGYKGFQRWLWANEYKYNEEGKRSDVDPYFVSKEWARIQSTMEKTSSAGWVDMGPYSIDSITGHYSPGLGRVECFYFDPSDPDFLYLGSRSGGFWKSTNGGQNWARSSTEFLPATGVNTMAVNPNHRDSVLINLRNARNGTSHGIYRSVDGGQTWTQTPFNPSNIAWTGLGKNGQVYQLLYHPDIPNRVYVGTNNGLYISNDDLQSWTQVLSNTDITHIKFHPTDTATIYVYDDYYWGNNGDVILVSHDGGQTFSASATLSGNNGANVEIAVSPACPDCLYAASGNGVWKSTDEGLNFSFMTNPSGTCDGFAVSDQDTSIMIYGMLDIFRSTDGGQNFNQITWWSINNSRPFNSSIYVHADLREIEAHNGEFYIGTDGFLAKSSSQGLSWQRLSSGTGIRENYSIGIAQNEPYTTIAGSQDNGTSIYRKEGWVEFYGADGMEGLVHPLNHDWMMGSVQYGTRRLTFDGGKSQIGATPNGQSGAWEAPLDRNSLDHFTLYHFGDQVYESNDFGQNWNTLGSPLFTGEIDRAAVAPNNGQILAVARSDDFEISTDGGQTFRRKSTGLPNSTITDITFAPHSDSIIVVTYGSYQNDGQKVFISYDQGNSWSNITGNLGDMPIRSVVIDHSPDHNIYLGAEIGVYVKALQANNWFLYNADLPNVTVTDLEIMYGANLLRAATWGRGMWQISLKDRLSYPRILNVDLDSRPSFLVPTDAMAQHVHAVVGYASLPDTVYVQWSAGSIALDSVRGLVRVQDSTYKSLEPIPAYPLGTDMYFKVIAVGTQNDTSSTYRFHYRVQDTGFCKSGNAGAFPPSYIEEVIVSNLQNNSGRTGYSNFTQYQASLNTNQSYTMSVKVNSFIPEDSVYAWIDYNNDTVFTEDERIQMSAIDPQDYSYGTINLGQFSSTDTVRMRIRIQDGGLYPDPCNYFNGEAEDYSVILVGNGLSQEEWNGPIPYLYPNPSKGLLYIANLEGTNFESYRILNTAGQILQSGNLGNYKEPISLQNLKAGSYYLELSNEEGRHWHASFIKE</sequence>
<name>A0A7H0VGS9_9FLAO</name>
<dbReference type="CDD" id="cd15482">
    <property type="entry name" value="Sialidase_non-viral"/>
    <property type="match status" value="2"/>
</dbReference>
<evidence type="ECO:0000313" key="10">
    <source>
        <dbReference type="EMBL" id="QNR24927.1"/>
    </source>
</evidence>
<feature type="domain" description="Secretion system C-terminal sorting" evidence="8">
    <location>
        <begin position="1008"/>
        <end position="1073"/>
    </location>
</feature>
<gene>
    <name evidence="10" type="ORF">H4K34_03540</name>
</gene>
<keyword evidence="1 7" id="KW-0732">Signal</keyword>
<dbReference type="PANTHER" id="PTHR43739">
    <property type="entry name" value="XYLOGLUCANASE (EUROFUNG)"/>
    <property type="match status" value="1"/>
</dbReference>
<dbReference type="Proteomes" id="UP000516305">
    <property type="component" value="Chromosome"/>
</dbReference>
<evidence type="ECO:0000256" key="4">
    <source>
        <dbReference type="ARBA" id="ARBA00023295"/>
    </source>
</evidence>
<keyword evidence="11" id="KW-1185">Reference proteome</keyword>
<feature type="signal peptide" evidence="7">
    <location>
        <begin position="1"/>
        <end position="22"/>
    </location>
</feature>
<reference evidence="10 11" key="1">
    <citation type="submission" date="2020-08" db="EMBL/GenBank/DDBJ databases">
        <title>Croceimicrobium hydrocarbonivorans gen. nov., sp. nov., a novel marine bacterium isolated from a bacterial consortium that degrades polyethylene terephthalate.</title>
        <authorList>
            <person name="Liu R."/>
        </authorList>
    </citation>
    <scope>NUCLEOTIDE SEQUENCE [LARGE SCALE GENOMIC DNA]</scope>
    <source>
        <strain evidence="10 11">A20-9</strain>
    </source>
</reference>
<keyword evidence="2" id="KW-0378">Hydrolase</keyword>
<dbReference type="Pfam" id="PF18962">
    <property type="entry name" value="Por_Secre_tail"/>
    <property type="match status" value="1"/>
</dbReference>
<keyword evidence="5" id="KW-0624">Polysaccharide degradation</keyword>
<feature type="domain" description="GEVED" evidence="9">
    <location>
        <begin position="917"/>
        <end position="989"/>
    </location>
</feature>
<feature type="chain" id="PRO_5028918277" evidence="7">
    <location>
        <begin position="23"/>
        <end position="1081"/>
    </location>
</feature>
<keyword evidence="3" id="KW-0119">Carbohydrate metabolism</keyword>
<dbReference type="InterPro" id="IPR052025">
    <property type="entry name" value="Xyloglucanase_GH74"/>
</dbReference>
<evidence type="ECO:0000256" key="1">
    <source>
        <dbReference type="ARBA" id="ARBA00022729"/>
    </source>
</evidence>
<dbReference type="AlphaFoldDB" id="A0A7H0VGS9"/>
<evidence type="ECO:0000259" key="9">
    <source>
        <dbReference type="Pfam" id="PF20009"/>
    </source>
</evidence>
<dbReference type="GO" id="GO:0016798">
    <property type="term" value="F:hydrolase activity, acting on glycosyl bonds"/>
    <property type="evidence" value="ECO:0007669"/>
    <property type="project" value="UniProtKB-KW"/>
</dbReference>
<dbReference type="NCBIfam" id="TIGR04183">
    <property type="entry name" value="Por_Secre_tail"/>
    <property type="match status" value="1"/>
</dbReference>
<dbReference type="PANTHER" id="PTHR43739:SF2">
    <property type="entry name" value="OLIGOXYLOGLUCAN-REDUCING END-SPECIFIC XYLOGLUCANASE-RELATED"/>
    <property type="match status" value="1"/>
</dbReference>
<evidence type="ECO:0000256" key="7">
    <source>
        <dbReference type="SAM" id="SignalP"/>
    </source>
</evidence>
<keyword evidence="4" id="KW-0326">Glycosidase</keyword>
<comment type="similarity">
    <text evidence="6">Belongs to the glycosyl hydrolase 74 family.</text>
</comment>
<dbReference type="EMBL" id="CP060139">
    <property type="protein sequence ID" value="QNR24927.1"/>
    <property type="molecule type" value="Genomic_DNA"/>
</dbReference>
<dbReference type="InterPro" id="IPR045474">
    <property type="entry name" value="GEVED"/>
</dbReference>
<dbReference type="Gene3D" id="2.130.10.10">
    <property type="entry name" value="YVTN repeat-like/Quinoprotein amine dehydrogenase"/>
    <property type="match status" value="5"/>
</dbReference>
<dbReference type="GO" id="GO:0000272">
    <property type="term" value="P:polysaccharide catabolic process"/>
    <property type="evidence" value="ECO:0007669"/>
    <property type="project" value="UniProtKB-KW"/>
</dbReference>
<dbReference type="GO" id="GO:0010411">
    <property type="term" value="P:xyloglucan metabolic process"/>
    <property type="evidence" value="ECO:0007669"/>
    <property type="project" value="TreeGrafter"/>
</dbReference>
<evidence type="ECO:0000256" key="6">
    <source>
        <dbReference type="ARBA" id="ARBA00037986"/>
    </source>
</evidence>
<dbReference type="InterPro" id="IPR026444">
    <property type="entry name" value="Secre_tail"/>
</dbReference>
<evidence type="ECO:0000256" key="2">
    <source>
        <dbReference type="ARBA" id="ARBA00022801"/>
    </source>
</evidence>
<evidence type="ECO:0000256" key="5">
    <source>
        <dbReference type="ARBA" id="ARBA00023326"/>
    </source>
</evidence>
<dbReference type="Pfam" id="PF20009">
    <property type="entry name" value="GEVED"/>
    <property type="match status" value="1"/>
</dbReference>